<dbReference type="CDD" id="cd00211">
    <property type="entry name" value="PTS_IIA_fru"/>
    <property type="match status" value="1"/>
</dbReference>
<comment type="caution">
    <text evidence="2">The sequence shown here is derived from an EMBL/GenBank/DDBJ whole genome shotgun (WGS) entry which is preliminary data.</text>
</comment>
<dbReference type="PROSITE" id="PS51094">
    <property type="entry name" value="PTS_EIIA_TYPE_2"/>
    <property type="match status" value="1"/>
</dbReference>
<dbReference type="Proteomes" id="UP001238163">
    <property type="component" value="Unassembled WGS sequence"/>
</dbReference>
<dbReference type="PANTHER" id="PTHR47738:SF2">
    <property type="entry name" value="PTS SYSTEM FRUCTOSE-LIKE EIIA COMPONENT"/>
    <property type="match status" value="1"/>
</dbReference>
<dbReference type="InterPro" id="IPR002178">
    <property type="entry name" value="PTS_EIIA_type-2_dom"/>
</dbReference>
<protein>
    <submittedName>
        <fullName evidence="2">Mannitol/fructose-specific phosphotransferase system IIA component (Ntr-type)</fullName>
    </submittedName>
</protein>
<accession>A0AAE3VFS6</accession>
<dbReference type="Gene3D" id="3.40.930.10">
    <property type="entry name" value="Mannitol-specific EII, Chain A"/>
    <property type="match status" value="1"/>
</dbReference>
<dbReference type="SUPFAM" id="SSF55804">
    <property type="entry name" value="Phoshotransferase/anion transport protein"/>
    <property type="match status" value="1"/>
</dbReference>
<dbReference type="RefSeq" id="WP_307261217.1">
    <property type="nucleotide sequence ID" value="NZ_JAUSVL010000001.1"/>
</dbReference>
<name>A0AAE3VFS6_9BACT</name>
<organism evidence="2 3">
    <name type="scientific">Oligosphaera ethanolica</name>
    <dbReference type="NCBI Taxonomy" id="760260"/>
    <lineage>
        <taxon>Bacteria</taxon>
        <taxon>Pseudomonadati</taxon>
        <taxon>Lentisphaerota</taxon>
        <taxon>Oligosphaeria</taxon>
        <taxon>Oligosphaerales</taxon>
        <taxon>Oligosphaeraceae</taxon>
        <taxon>Oligosphaera</taxon>
    </lineage>
</organism>
<evidence type="ECO:0000313" key="3">
    <source>
        <dbReference type="Proteomes" id="UP001238163"/>
    </source>
</evidence>
<dbReference type="InterPro" id="IPR016152">
    <property type="entry name" value="PTrfase/Anion_transptr"/>
</dbReference>
<dbReference type="PANTHER" id="PTHR47738">
    <property type="entry name" value="PTS SYSTEM FRUCTOSE-LIKE EIIA COMPONENT-RELATED"/>
    <property type="match status" value="1"/>
</dbReference>
<reference evidence="2" key="1">
    <citation type="submission" date="2023-07" db="EMBL/GenBank/DDBJ databases">
        <title>Genomic Encyclopedia of Type Strains, Phase IV (KMG-IV): sequencing the most valuable type-strain genomes for metagenomic binning, comparative biology and taxonomic classification.</title>
        <authorList>
            <person name="Goeker M."/>
        </authorList>
    </citation>
    <scope>NUCLEOTIDE SEQUENCE</scope>
    <source>
        <strain evidence="2">DSM 24202</strain>
    </source>
</reference>
<dbReference type="AlphaFoldDB" id="A0AAE3VFS6"/>
<evidence type="ECO:0000313" key="2">
    <source>
        <dbReference type="EMBL" id="MDQ0289762.1"/>
    </source>
</evidence>
<evidence type="ECO:0000259" key="1">
    <source>
        <dbReference type="PROSITE" id="PS51094"/>
    </source>
</evidence>
<dbReference type="Pfam" id="PF00359">
    <property type="entry name" value="PTS_EIIA_2"/>
    <property type="match status" value="1"/>
</dbReference>
<dbReference type="EMBL" id="JAUSVL010000001">
    <property type="protein sequence ID" value="MDQ0289762.1"/>
    <property type="molecule type" value="Genomic_DNA"/>
</dbReference>
<dbReference type="InterPro" id="IPR051541">
    <property type="entry name" value="PTS_SugarTrans_NitroReg"/>
</dbReference>
<gene>
    <name evidence="2" type="ORF">J3R75_001869</name>
</gene>
<sequence>MKISELLTPSLIKLDLQSTEKPELFAEMVQLFVNDGLITDSTAAVEALVERENKMSTGISRWLGLPHGKLAEANGLLMALGVSKRGLDYDSLDGEPVYIVITIFAELGNPGPHILALAEISRLFSIPGFAEKIRAATSARDILQIIKSEE</sequence>
<feature type="domain" description="PTS EIIA type-2" evidence="1">
    <location>
        <begin position="5"/>
        <end position="149"/>
    </location>
</feature>
<proteinExistence type="predicted"/>
<keyword evidence="3" id="KW-1185">Reference proteome</keyword>